<reference evidence="1" key="1">
    <citation type="journal article" date="2017" name="Nature">
        <title>The sunflower genome provides insights into oil metabolism, flowering and Asterid evolution.</title>
        <authorList>
            <person name="Badouin H."/>
            <person name="Gouzy J."/>
            <person name="Grassa C.J."/>
            <person name="Murat F."/>
            <person name="Staton S.E."/>
            <person name="Cottret L."/>
            <person name="Lelandais-Briere C."/>
            <person name="Owens G.L."/>
            <person name="Carrere S."/>
            <person name="Mayjonade B."/>
            <person name="Legrand L."/>
            <person name="Gill N."/>
            <person name="Kane N.C."/>
            <person name="Bowers J.E."/>
            <person name="Hubner S."/>
            <person name="Bellec A."/>
            <person name="Berard A."/>
            <person name="Berges H."/>
            <person name="Blanchet N."/>
            <person name="Boniface M.C."/>
            <person name="Brunel D."/>
            <person name="Catrice O."/>
            <person name="Chaidir N."/>
            <person name="Claudel C."/>
            <person name="Donnadieu C."/>
            <person name="Faraut T."/>
            <person name="Fievet G."/>
            <person name="Helmstetter N."/>
            <person name="King M."/>
            <person name="Knapp S.J."/>
            <person name="Lai Z."/>
            <person name="Le Paslier M.C."/>
            <person name="Lippi Y."/>
            <person name="Lorenzon L."/>
            <person name="Mandel J.R."/>
            <person name="Marage G."/>
            <person name="Marchand G."/>
            <person name="Marquand E."/>
            <person name="Bret-Mestries E."/>
            <person name="Morien E."/>
            <person name="Nambeesan S."/>
            <person name="Nguyen T."/>
            <person name="Pegot-Espagnet P."/>
            <person name="Pouilly N."/>
            <person name="Raftis F."/>
            <person name="Sallet E."/>
            <person name="Schiex T."/>
            <person name="Thomas J."/>
            <person name="Vandecasteele C."/>
            <person name="Vares D."/>
            <person name="Vear F."/>
            <person name="Vautrin S."/>
            <person name="Crespi M."/>
            <person name="Mangin B."/>
            <person name="Burke J.M."/>
            <person name="Salse J."/>
            <person name="Munos S."/>
            <person name="Vincourt P."/>
            <person name="Rieseberg L.H."/>
            <person name="Langlade N.B."/>
        </authorList>
    </citation>
    <scope>NUCLEOTIDE SEQUENCE</scope>
    <source>
        <tissue evidence="1">Leaves</tissue>
    </source>
</reference>
<proteinExistence type="predicted"/>
<name>A0A9K3JW47_HELAN</name>
<protein>
    <submittedName>
        <fullName evidence="1">Uncharacterized protein</fullName>
    </submittedName>
</protein>
<dbReference type="AlphaFoldDB" id="A0A9K3JW47"/>
<sequence length="101" mass="11084">MLRGDILPGDETPKEACNIWSTFFGENTLVLIGESMLCCCWNWLRTADLCDGEKTPGDAAESEYLGEEASSAANRSSRFAGVSVLDRAERFNESEPGRVCE</sequence>
<dbReference type="Proteomes" id="UP000215914">
    <property type="component" value="Unassembled WGS sequence"/>
</dbReference>
<organism evidence="1 2">
    <name type="scientific">Helianthus annuus</name>
    <name type="common">Common sunflower</name>
    <dbReference type="NCBI Taxonomy" id="4232"/>
    <lineage>
        <taxon>Eukaryota</taxon>
        <taxon>Viridiplantae</taxon>
        <taxon>Streptophyta</taxon>
        <taxon>Embryophyta</taxon>
        <taxon>Tracheophyta</taxon>
        <taxon>Spermatophyta</taxon>
        <taxon>Magnoliopsida</taxon>
        <taxon>eudicotyledons</taxon>
        <taxon>Gunneridae</taxon>
        <taxon>Pentapetalae</taxon>
        <taxon>asterids</taxon>
        <taxon>campanulids</taxon>
        <taxon>Asterales</taxon>
        <taxon>Asteraceae</taxon>
        <taxon>Asteroideae</taxon>
        <taxon>Heliantheae alliance</taxon>
        <taxon>Heliantheae</taxon>
        <taxon>Helianthus</taxon>
    </lineage>
</organism>
<gene>
    <name evidence="1" type="ORF">HanXRQr2_Chr01g0026131</name>
</gene>
<reference evidence="1" key="2">
    <citation type="submission" date="2020-06" db="EMBL/GenBank/DDBJ databases">
        <title>Helianthus annuus Genome sequencing and assembly Release 2.</title>
        <authorList>
            <person name="Gouzy J."/>
            <person name="Langlade N."/>
            <person name="Munos S."/>
        </authorList>
    </citation>
    <scope>NUCLEOTIDE SEQUENCE</scope>
    <source>
        <tissue evidence="1">Leaves</tissue>
    </source>
</reference>
<dbReference type="EMBL" id="MNCJ02000316">
    <property type="protein sequence ID" value="KAF5822407.1"/>
    <property type="molecule type" value="Genomic_DNA"/>
</dbReference>
<evidence type="ECO:0000313" key="1">
    <source>
        <dbReference type="EMBL" id="KAF5822407.1"/>
    </source>
</evidence>
<keyword evidence="2" id="KW-1185">Reference proteome</keyword>
<accession>A0A9K3JW47</accession>
<comment type="caution">
    <text evidence="1">The sequence shown here is derived from an EMBL/GenBank/DDBJ whole genome shotgun (WGS) entry which is preliminary data.</text>
</comment>
<evidence type="ECO:0000313" key="2">
    <source>
        <dbReference type="Proteomes" id="UP000215914"/>
    </source>
</evidence>
<dbReference type="Gramene" id="mRNA:HanXRQr2_Chr01g0026131">
    <property type="protein sequence ID" value="CDS:HanXRQr2_Chr01g0026131.1"/>
    <property type="gene ID" value="HanXRQr2_Chr01g0026131"/>
</dbReference>